<dbReference type="InterPro" id="IPR011989">
    <property type="entry name" value="ARM-like"/>
</dbReference>
<dbReference type="PANTHER" id="PTHR12697:SF5">
    <property type="entry name" value="DEOXYHYPUSINE HYDROXYLASE"/>
    <property type="match status" value="1"/>
</dbReference>
<dbReference type="Gene3D" id="1.25.10.10">
    <property type="entry name" value="Leucine-rich Repeat Variant"/>
    <property type="match status" value="3"/>
</dbReference>
<keyword evidence="2" id="KW-0812">Transmembrane</keyword>
<organism evidence="3 4">
    <name type="scientific">Rhodobacter lacus</name>
    <dbReference type="NCBI Taxonomy" id="1641972"/>
    <lineage>
        <taxon>Bacteria</taxon>
        <taxon>Pseudomonadati</taxon>
        <taxon>Pseudomonadota</taxon>
        <taxon>Alphaproteobacteria</taxon>
        <taxon>Rhodobacterales</taxon>
        <taxon>Rhodobacter group</taxon>
        <taxon>Rhodobacter</taxon>
    </lineage>
</organism>
<proteinExistence type="predicted"/>
<keyword evidence="4" id="KW-1185">Reference proteome</keyword>
<evidence type="ECO:0000256" key="1">
    <source>
        <dbReference type="ARBA" id="ARBA00045876"/>
    </source>
</evidence>
<dbReference type="InterPro" id="IPR004155">
    <property type="entry name" value="PBS_lyase_HEAT"/>
</dbReference>
<feature type="transmembrane region" description="Helical" evidence="2">
    <location>
        <begin position="225"/>
        <end position="246"/>
    </location>
</feature>
<dbReference type="PROSITE" id="PS50077">
    <property type="entry name" value="HEAT_REPEAT"/>
    <property type="match status" value="1"/>
</dbReference>
<comment type="function">
    <text evidence="1">Catalyzes the hydroxylation of the N(6)-(4-aminobutyl)-L-lysine intermediate produced by deoxyhypusine synthase/DHPS on a critical lysine of the eukaryotic translation initiation factor 5A/eIF-5A. This is the second step of the post-translational modification of that lysine into an unusual amino acid residue named hypusine. Hypusination is unique to mature eIF-5A factor and is essential for its function.</text>
</comment>
<evidence type="ECO:0000256" key="2">
    <source>
        <dbReference type="SAM" id="Phobius"/>
    </source>
</evidence>
<evidence type="ECO:0000313" key="3">
    <source>
        <dbReference type="EMBL" id="MFD2174720.1"/>
    </source>
</evidence>
<dbReference type="RefSeq" id="WP_377390443.1">
    <property type="nucleotide sequence ID" value="NZ_JBHUIX010000011.1"/>
</dbReference>
<gene>
    <name evidence="3" type="ORF">ACFSM0_11500</name>
</gene>
<dbReference type="SMART" id="SM00567">
    <property type="entry name" value="EZ_HEAT"/>
    <property type="match status" value="6"/>
</dbReference>
<accession>A0ABW5AA42</accession>
<dbReference type="InterPro" id="IPR021133">
    <property type="entry name" value="HEAT_type_2"/>
</dbReference>
<comment type="caution">
    <text evidence="3">The sequence shown here is derived from an EMBL/GenBank/DDBJ whole genome shotgun (WGS) entry which is preliminary data.</text>
</comment>
<evidence type="ECO:0000313" key="4">
    <source>
        <dbReference type="Proteomes" id="UP001597413"/>
    </source>
</evidence>
<dbReference type="Pfam" id="PF13646">
    <property type="entry name" value="HEAT_2"/>
    <property type="match status" value="2"/>
</dbReference>
<feature type="transmembrane region" description="Helical" evidence="2">
    <location>
        <begin position="12"/>
        <end position="32"/>
    </location>
</feature>
<reference evidence="4" key="1">
    <citation type="journal article" date="2019" name="Int. J. Syst. Evol. Microbiol.">
        <title>The Global Catalogue of Microorganisms (GCM) 10K type strain sequencing project: providing services to taxonomists for standard genome sequencing and annotation.</title>
        <authorList>
            <consortium name="The Broad Institute Genomics Platform"/>
            <consortium name="The Broad Institute Genome Sequencing Center for Infectious Disease"/>
            <person name="Wu L."/>
            <person name="Ma J."/>
        </authorList>
    </citation>
    <scope>NUCLEOTIDE SEQUENCE [LARGE SCALE GENOMIC DNA]</scope>
    <source>
        <strain evidence="4">CCUG 55131</strain>
    </source>
</reference>
<dbReference type="SUPFAM" id="SSF48371">
    <property type="entry name" value="ARM repeat"/>
    <property type="match status" value="1"/>
</dbReference>
<dbReference type="Pfam" id="PF03130">
    <property type="entry name" value="HEAT_PBS"/>
    <property type="match status" value="1"/>
</dbReference>
<dbReference type="PANTHER" id="PTHR12697">
    <property type="entry name" value="PBS LYASE HEAT-LIKE PROTEIN"/>
    <property type="match status" value="1"/>
</dbReference>
<keyword evidence="2" id="KW-1133">Transmembrane helix</keyword>
<dbReference type="EMBL" id="JBHUIX010000011">
    <property type="protein sequence ID" value="MFD2174720.1"/>
    <property type="molecule type" value="Genomic_DNA"/>
</dbReference>
<sequence length="359" mass="38602">MISEENLLLLIWKISLVLALGAIAIFAVLVAARARSTRRERRRQVRARELSALMHTVLQSPVDLPPECLPKLAKKDFPILLDVALEMIRTVRGSYVDQIIALVTHLGLYPHLALEAAQGGRASRRKALLLIGYYPDDRSRDILFAAARDPDPYLQITALRGLARHGEIDCSDVLRALAKTTQTNTLMLADVLGRFGETALPVLHDLATTVPDGADETARRHVRRAAIMAIGTIGALGSTTVLRGLLRERDAPLRAAAATALGRIGDPVAVPELAALLRDKAVEVRIRAAEALGELQDEIALPALVMALNDAAWGVRFRAAEALGRTGGKGLVALRAIARRDGPEGEIASQVLAEMAVAG</sequence>
<dbReference type="Proteomes" id="UP001597413">
    <property type="component" value="Unassembled WGS sequence"/>
</dbReference>
<dbReference type="InterPro" id="IPR016024">
    <property type="entry name" value="ARM-type_fold"/>
</dbReference>
<keyword evidence="2" id="KW-0472">Membrane</keyword>
<name>A0ABW5AA42_9RHOB</name>
<protein>
    <submittedName>
        <fullName evidence="3">HEAT repeat domain-containing protein</fullName>
    </submittedName>
</protein>